<evidence type="ECO:0000259" key="2">
    <source>
        <dbReference type="PROSITE" id="PS50043"/>
    </source>
</evidence>
<evidence type="ECO:0000256" key="1">
    <source>
        <dbReference type="ARBA" id="ARBA00023125"/>
    </source>
</evidence>
<evidence type="ECO:0000313" key="3">
    <source>
        <dbReference type="EMBL" id="QLG89978.1"/>
    </source>
</evidence>
<dbReference type="KEGG" id="chiz:HQ393_16065"/>
<evidence type="ECO:0000313" key="4">
    <source>
        <dbReference type="Proteomes" id="UP000509597"/>
    </source>
</evidence>
<dbReference type="PANTHER" id="PTHR43214:SF38">
    <property type="entry name" value="NITRATE_NITRITE RESPONSE REGULATOR PROTEIN NARL"/>
    <property type="match status" value="1"/>
</dbReference>
<gene>
    <name evidence="3" type="ORF">HQ393_16065</name>
</gene>
<name>A0A7H9BP14_9NEIS</name>
<dbReference type="InterPro" id="IPR000792">
    <property type="entry name" value="Tscrpt_reg_LuxR_C"/>
</dbReference>
<feature type="domain" description="HTH luxR-type" evidence="2">
    <location>
        <begin position="98"/>
        <end position="163"/>
    </location>
</feature>
<dbReference type="Pfam" id="PF00196">
    <property type="entry name" value="GerE"/>
    <property type="match status" value="1"/>
</dbReference>
<dbReference type="EMBL" id="CP058627">
    <property type="protein sequence ID" value="QLG89978.1"/>
    <property type="molecule type" value="Genomic_DNA"/>
</dbReference>
<dbReference type="PROSITE" id="PS00622">
    <property type="entry name" value="HTH_LUXR_1"/>
    <property type="match status" value="1"/>
</dbReference>
<keyword evidence="1" id="KW-0238">DNA-binding</keyword>
<dbReference type="SUPFAM" id="SSF46894">
    <property type="entry name" value="C-terminal effector domain of the bipartite response regulators"/>
    <property type="match status" value="1"/>
</dbReference>
<dbReference type="SMART" id="SM00421">
    <property type="entry name" value="HTH_LUXR"/>
    <property type="match status" value="1"/>
</dbReference>
<protein>
    <submittedName>
        <fullName evidence="3">Response regulator transcription factor</fullName>
    </submittedName>
</protein>
<keyword evidence="4" id="KW-1185">Reference proteome</keyword>
<accession>A0A7H9BP14</accession>
<dbReference type="PRINTS" id="PR00038">
    <property type="entry name" value="HTHLUXR"/>
</dbReference>
<dbReference type="GO" id="GO:0003677">
    <property type="term" value="F:DNA binding"/>
    <property type="evidence" value="ECO:0007669"/>
    <property type="project" value="UniProtKB-KW"/>
</dbReference>
<dbReference type="PANTHER" id="PTHR43214">
    <property type="entry name" value="TWO-COMPONENT RESPONSE REGULATOR"/>
    <property type="match status" value="1"/>
</dbReference>
<dbReference type="Proteomes" id="UP000509597">
    <property type="component" value="Chromosome"/>
</dbReference>
<dbReference type="GO" id="GO:0006355">
    <property type="term" value="P:regulation of DNA-templated transcription"/>
    <property type="evidence" value="ECO:0007669"/>
    <property type="project" value="InterPro"/>
</dbReference>
<dbReference type="Gene3D" id="3.40.50.2300">
    <property type="match status" value="1"/>
</dbReference>
<sequence>MQFAVFDLGLFSPAQSVAEIANYAQSAVVWLLDQQFTIEEEIRWLAMGVKACCTPDLEPQRLAAIVDVTTRGGIWVSSQAMPFVLNGLKQMSATQPAKTDALAVLTPQERKIACLVAQGESNKLIARHLNISDHTVKAHLGAIFGKLRLSDRMHLALFVNQEGNR</sequence>
<dbReference type="CDD" id="cd06170">
    <property type="entry name" value="LuxR_C_like"/>
    <property type="match status" value="1"/>
</dbReference>
<dbReference type="PROSITE" id="PS50043">
    <property type="entry name" value="HTH_LUXR_2"/>
    <property type="match status" value="1"/>
</dbReference>
<dbReference type="AlphaFoldDB" id="A0A7H9BP14"/>
<dbReference type="InterPro" id="IPR039420">
    <property type="entry name" value="WalR-like"/>
</dbReference>
<proteinExistence type="predicted"/>
<dbReference type="InterPro" id="IPR016032">
    <property type="entry name" value="Sig_transdc_resp-reg_C-effctor"/>
</dbReference>
<reference evidence="3 4" key="1">
    <citation type="submission" date="2020-07" db="EMBL/GenBank/DDBJ databases">
        <title>Complete genome sequence of Chitinibacter sp. 2T18.</title>
        <authorList>
            <person name="Bae J.-W."/>
            <person name="Choi J.-W."/>
        </authorList>
    </citation>
    <scope>NUCLEOTIDE SEQUENCE [LARGE SCALE GENOMIC DNA]</scope>
    <source>
        <strain evidence="3 4">2T18</strain>
    </source>
</reference>
<organism evidence="3 4">
    <name type="scientific">Chitinibacter bivalviorum</name>
    <dbReference type="NCBI Taxonomy" id="2739434"/>
    <lineage>
        <taxon>Bacteria</taxon>
        <taxon>Pseudomonadati</taxon>
        <taxon>Pseudomonadota</taxon>
        <taxon>Betaproteobacteria</taxon>
        <taxon>Neisseriales</taxon>
        <taxon>Chitinibacteraceae</taxon>
        <taxon>Chitinibacter</taxon>
    </lineage>
</organism>